<evidence type="ECO:0008006" key="3">
    <source>
        <dbReference type="Google" id="ProtNLM"/>
    </source>
</evidence>
<dbReference type="EMBL" id="SDIL01000010">
    <property type="protein sequence ID" value="RXK41222.1"/>
    <property type="molecule type" value="Genomic_DNA"/>
</dbReference>
<dbReference type="VEuPathDB" id="FungiDB:TREMEDRAFT_31125"/>
<dbReference type="Proteomes" id="UP000289152">
    <property type="component" value="Unassembled WGS sequence"/>
</dbReference>
<evidence type="ECO:0000313" key="2">
    <source>
        <dbReference type="Proteomes" id="UP000289152"/>
    </source>
</evidence>
<sequence length="558" mass="62371">MFTRIPRTGIIIIAIILALFILVPLSPAHKSLRKVVEKTREGWIWSRPEDEDMKQWEYRRALVYEGTGERIRSFFDKAKKRRPFTVSVIGGSVSKGRGLTPPSHLTSHSIRQAAEEASEPFTPPLGANTLYSPENMHVLIFDWLNFTFPHPGNRLINGAQGGVGAGYFGWCFKEHIPDDSDLVLLELGINDLLDLDIIESYEHLIRSILQSESRPAIINIETLTLLFPTLLQSSSLHQDVLSYYDIPSLSIRDVLLPRINEAPDEELPKWFRTGSDVHLGDSKVREWGGIPVDLMHISALGHALAASLVIRYLTGQMHPSSNWTPFRTIIPQKSSAVSRISDIPMTSLTSPFDPLSSPPIRQPHCRSLNSAKLHKPVVNGIADPTLPRVPGVQPSSSTHGWELWAWEEKHYYVARTPGAKLTVDFIVPHPMLALPPPSPHIPTESQSSGQYQEDELGLPDIIERDTPELHYIGGGVGIAYQRSAILGLGSVRCWIDDDEENQEVVDGWWSIEERNMGMVTQIADGLEPGHHSLSCELLQHTLDPGGGHEFRLFAIMYD</sequence>
<dbReference type="PANTHER" id="PTHR34407:SF1">
    <property type="entry name" value="SGNH HYDROLASE-TYPE ESTERASE DOMAIN-CONTAINING PROTEIN"/>
    <property type="match status" value="1"/>
</dbReference>
<dbReference type="PANTHER" id="PTHR34407">
    <property type="entry name" value="EXPRESSED PROTEIN"/>
    <property type="match status" value="1"/>
</dbReference>
<dbReference type="CDD" id="cd00229">
    <property type="entry name" value="SGNH_hydrolase"/>
    <property type="match status" value="1"/>
</dbReference>
<gene>
    <name evidence="1" type="ORF">M231_01372</name>
</gene>
<protein>
    <recommendedName>
        <fullName evidence="3">SGNH hydrolase-type esterase domain-containing protein</fullName>
    </recommendedName>
</protein>
<reference evidence="1 2" key="1">
    <citation type="submission" date="2016-06" db="EMBL/GenBank/DDBJ databases">
        <title>Evolution of pathogenesis and genome organization in the Tremellales.</title>
        <authorList>
            <person name="Cuomo C."/>
            <person name="Litvintseva A."/>
            <person name="Heitman J."/>
            <person name="Chen Y."/>
            <person name="Sun S."/>
            <person name="Springer D."/>
            <person name="Dromer F."/>
            <person name="Young S."/>
            <person name="Zeng Q."/>
            <person name="Chapman S."/>
            <person name="Gujja S."/>
            <person name="Saif S."/>
            <person name="Birren B."/>
        </authorList>
    </citation>
    <scope>NUCLEOTIDE SEQUENCE [LARGE SCALE GENOMIC DNA]</scope>
    <source>
        <strain evidence="1 2">ATCC 28783</strain>
    </source>
</reference>
<dbReference type="InParanoid" id="A0A4Q1BTF8"/>
<dbReference type="SUPFAM" id="SSF52266">
    <property type="entry name" value="SGNH hydrolase"/>
    <property type="match status" value="1"/>
</dbReference>
<proteinExistence type="predicted"/>
<comment type="caution">
    <text evidence="1">The sequence shown here is derived from an EMBL/GenBank/DDBJ whole genome shotgun (WGS) entry which is preliminary data.</text>
</comment>
<dbReference type="AlphaFoldDB" id="A0A4Q1BTF8"/>
<dbReference type="OrthoDB" id="544608at2759"/>
<accession>A0A4Q1BTF8</accession>
<organism evidence="1 2">
    <name type="scientific">Tremella mesenterica</name>
    <name type="common">Jelly fungus</name>
    <dbReference type="NCBI Taxonomy" id="5217"/>
    <lineage>
        <taxon>Eukaryota</taxon>
        <taxon>Fungi</taxon>
        <taxon>Dikarya</taxon>
        <taxon>Basidiomycota</taxon>
        <taxon>Agaricomycotina</taxon>
        <taxon>Tremellomycetes</taxon>
        <taxon>Tremellales</taxon>
        <taxon>Tremellaceae</taxon>
        <taxon>Tremella</taxon>
    </lineage>
</organism>
<evidence type="ECO:0000313" key="1">
    <source>
        <dbReference type="EMBL" id="RXK41222.1"/>
    </source>
</evidence>
<keyword evidence="2" id="KW-1185">Reference proteome</keyword>
<name>A0A4Q1BTF8_TREME</name>